<evidence type="ECO:0000256" key="4">
    <source>
        <dbReference type="PIRSR" id="PIRSR000858-1"/>
    </source>
</evidence>
<gene>
    <name evidence="6" type="ORF">F4Y42_15610</name>
</gene>
<dbReference type="Pfam" id="PF01144">
    <property type="entry name" value="CoA_trans"/>
    <property type="match status" value="1"/>
</dbReference>
<evidence type="ECO:0000256" key="3">
    <source>
        <dbReference type="PIRNR" id="PIRNR000858"/>
    </source>
</evidence>
<dbReference type="PANTHER" id="PTHR43293:SF1">
    <property type="entry name" value="ACETATE COA-TRANSFERASE YDIF"/>
    <property type="match status" value="1"/>
</dbReference>
<dbReference type="InterPro" id="IPR037171">
    <property type="entry name" value="NagB/RpiA_transferase-like"/>
</dbReference>
<evidence type="ECO:0000256" key="1">
    <source>
        <dbReference type="ARBA" id="ARBA00007154"/>
    </source>
</evidence>
<evidence type="ECO:0000256" key="2">
    <source>
        <dbReference type="ARBA" id="ARBA00022679"/>
    </source>
</evidence>
<sequence length="519" mass="55403">MRNKVIAAQDAAALVPDGATLGTVGGGGGLVEADALLAAVEERFLSTGAPRGLRVIHSLGIGDRDRRGLNRLAYEGLVQKVIGGHWIWSPRMQALARDDKIEAYILPAGVTAQLMREIGAGRPGLITHVGLGTFVDPRQDGGRMNRSAQDELVELIEIDGRTLLRYKPFPVDVALLRGSFADVDGNISMEEEPANLEAFAMALAAHNSGGKVVFQVRGLVESGMIPARQVRIPGALVDAVVVEPEQPQCHAFFYDPSISGQGREEEHLNAGQEKSTAVDEPSGPRAIIAHRAAQELFENAVINFGFGIPDGVAKLVAARGETERYYQTIEHGTYGGELLDGVLFGFARNASCMIDSPSQFDLYGGGGLDIAFLGFGEMDGKGNVNVSRLGGTTVGPGGFIDIAQNARTVVFCGTFEAKGVDYEVGEHSVTIKRHGQIRKLVDQVDQITFSGHHALKSGQKVLCITERAVFELTSEGMCLREIAPGIVLEVDVLDRMGFTPIVPAEVPLMPFLAGGRPSD</sequence>
<dbReference type="SUPFAM" id="SSF100950">
    <property type="entry name" value="NagB/RpiA/CoA transferase-like"/>
    <property type="match status" value="2"/>
</dbReference>
<reference evidence="6" key="1">
    <citation type="submission" date="2019-09" db="EMBL/GenBank/DDBJ databases">
        <title>Characterisation of the sponge microbiome using genome-centric metagenomics.</title>
        <authorList>
            <person name="Engelberts J.P."/>
            <person name="Robbins S.J."/>
            <person name="De Goeij J.M."/>
            <person name="Aranda M."/>
            <person name="Bell S.C."/>
            <person name="Webster N.S."/>
        </authorList>
    </citation>
    <scope>NUCLEOTIDE SEQUENCE</scope>
    <source>
        <strain evidence="6">SB0664_bin_27</strain>
    </source>
</reference>
<dbReference type="PIRSF" id="PIRSF000858">
    <property type="entry name" value="SCOT-t"/>
    <property type="match status" value="1"/>
</dbReference>
<comment type="caution">
    <text evidence="6">The sequence shown here is derived from an EMBL/GenBank/DDBJ whole genome shotgun (WGS) entry which is preliminary data.</text>
</comment>
<proteinExistence type="inferred from homology"/>
<feature type="region of interest" description="Disordered" evidence="5">
    <location>
        <begin position="262"/>
        <end position="281"/>
    </location>
</feature>
<dbReference type="EMBL" id="VXRG01000129">
    <property type="protein sequence ID" value="MXY94866.1"/>
    <property type="molecule type" value="Genomic_DNA"/>
</dbReference>
<protein>
    <submittedName>
        <fullName evidence="6">Acyl CoA:acetate/3-ketoacid CoA transferase</fullName>
    </submittedName>
</protein>
<dbReference type="InterPro" id="IPR014388">
    <property type="entry name" value="3-oxoacid_CoA-transferase"/>
</dbReference>
<name>A0A6B0YUS1_9CHLR</name>
<dbReference type="InterPro" id="IPR004165">
    <property type="entry name" value="CoA_trans_fam_I"/>
</dbReference>
<organism evidence="6">
    <name type="scientific">Caldilineaceae bacterium SB0664_bin_27</name>
    <dbReference type="NCBI Taxonomy" id="2605260"/>
    <lineage>
        <taxon>Bacteria</taxon>
        <taxon>Bacillati</taxon>
        <taxon>Chloroflexota</taxon>
        <taxon>Caldilineae</taxon>
        <taxon>Caldilineales</taxon>
        <taxon>Caldilineaceae</taxon>
    </lineage>
</organism>
<comment type="similarity">
    <text evidence="1 3">Belongs to the 3-oxoacid CoA-transferase family.</text>
</comment>
<accession>A0A6B0YUS1</accession>
<dbReference type="GO" id="GO:0046952">
    <property type="term" value="P:ketone body catabolic process"/>
    <property type="evidence" value="ECO:0007669"/>
    <property type="project" value="InterPro"/>
</dbReference>
<evidence type="ECO:0000313" key="6">
    <source>
        <dbReference type="EMBL" id="MXY94866.1"/>
    </source>
</evidence>
<feature type="active site" description="5-glutamyl coenzyme A thioester intermediate" evidence="4">
    <location>
        <position position="330"/>
    </location>
</feature>
<dbReference type="PANTHER" id="PTHR43293">
    <property type="entry name" value="ACETATE COA-TRANSFERASE YDIF"/>
    <property type="match status" value="1"/>
</dbReference>
<dbReference type="AlphaFoldDB" id="A0A6B0YUS1"/>
<dbReference type="GO" id="GO:0008410">
    <property type="term" value="F:CoA-transferase activity"/>
    <property type="evidence" value="ECO:0007669"/>
    <property type="project" value="InterPro"/>
</dbReference>
<dbReference type="SMART" id="SM00882">
    <property type="entry name" value="CoA_trans"/>
    <property type="match status" value="1"/>
</dbReference>
<keyword evidence="2 3" id="KW-0808">Transferase</keyword>
<evidence type="ECO:0000256" key="5">
    <source>
        <dbReference type="SAM" id="MobiDB-lite"/>
    </source>
</evidence>
<dbReference type="Gene3D" id="3.40.1080.10">
    <property type="entry name" value="Glutaconate Coenzyme A-transferase"/>
    <property type="match status" value="2"/>
</dbReference>